<feature type="compositionally biased region" description="Acidic residues" evidence="2">
    <location>
        <begin position="629"/>
        <end position="645"/>
    </location>
</feature>
<feature type="region of interest" description="Disordered" evidence="2">
    <location>
        <begin position="75"/>
        <end position="729"/>
    </location>
</feature>
<feature type="compositionally biased region" description="Basic and acidic residues" evidence="2">
    <location>
        <begin position="884"/>
        <end position="912"/>
    </location>
</feature>
<feature type="compositionally biased region" description="Low complexity" evidence="2">
    <location>
        <begin position="956"/>
        <end position="971"/>
    </location>
</feature>
<evidence type="ECO:0000313" key="3">
    <source>
        <dbReference type="EMBL" id="KIJ99137.1"/>
    </source>
</evidence>
<evidence type="ECO:0008006" key="5">
    <source>
        <dbReference type="Google" id="ProtNLM"/>
    </source>
</evidence>
<feature type="compositionally biased region" description="Basic and acidic residues" evidence="2">
    <location>
        <begin position="338"/>
        <end position="354"/>
    </location>
</feature>
<feature type="compositionally biased region" description="Low complexity" evidence="2">
    <location>
        <begin position="553"/>
        <end position="569"/>
    </location>
</feature>
<reference evidence="3 4" key="1">
    <citation type="submission" date="2014-04" db="EMBL/GenBank/DDBJ databases">
        <authorList>
            <consortium name="DOE Joint Genome Institute"/>
            <person name="Kuo A."/>
            <person name="Kohler A."/>
            <person name="Nagy L.G."/>
            <person name="Floudas D."/>
            <person name="Copeland A."/>
            <person name="Barry K.W."/>
            <person name="Cichocki N."/>
            <person name="Veneault-Fourrey C."/>
            <person name="LaButti K."/>
            <person name="Lindquist E.A."/>
            <person name="Lipzen A."/>
            <person name="Lundell T."/>
            <person name="Morin E."/>
            <person name="Murat C."/>
            <person name="Sun H."/>
            <person name="Tunlid A."/>
            <person name="Henrissat B."/>
            <person name="Grigoriev I.V."/>
            <person name="Hibbett D.S."/>
            <person name="Martin F."/>
            <person name="Nordberg H.P."/>
            <person name="Cantor M.N."/>
            <person name="Hua S.X."/>
        </authorList>
    </citation>
    <scope>NUCLEOTIDE SEQUENCE [LARGE SCALE GENOMIC DNA]</scope>
    <source>
        <strain evidence="3 4">LaAM-08-1</strain>
    </source>
</reference>
<dbReference type="EMBL" id="KN838653">
    <property type="protein sequence ID" value="KIJ99137.1"/>
    <property type="molecule type" value="Genomic_DNA"/>
</dbReference>
<feature type="compositionally biased region" description="Low complexity" evidence="2">
    <location>
        <begin position="112"/>
        <end position="133"/>
    </location>
</feature>
<feature type="compositionally biased region" description="Acidic residues" evidence="2">
    <location>
        <begin position="702"/>
        <end position="718"/>
    </location>
</feature>
<feature type="compositionally biased region" description="Polar residues" evidence="2">
    <location>
        <begin position="510"/>
        <end position="521"/>
    </location>
</feature>
<feature type="compositionally biased region" description="Basic and acidic residues" evidence="2">
    <location>
        <begin position="851"/>
        <end position="872"/>
    </location>
</feature>
<feature type="compositionally biased region" description="Basic and acidic residues" evidence="2">
    <location>
        <begin position="972"/>
        <end position="981"/>
    </location>
</feature>
<feature type="compositionally biased region" description="Basic and acidic residues" evidence="2">
    <location>
        <begin position="257"/>
        <end position="269"/>
    </location>
</feature>
<feature type="compositionally biased region" description="Low complexity" evidence="2">
    <location>
        <begin position="274"/>
        <end position="287"/>
    </location>
</feature>
<keyword evidence="4" id="KW-1185">Reference proteome</keyword>
<feature type="region of interest" description="Disordered" evidence="2">
    <location>
        <begin position="767"/>
        <end position="1009"/>
    </location>
</feature>
<protein>
    <recommendedName>
        <fullName evidence="5">Chromo domain-containing protein</fullName>
    </recommendedName>
</protein>
<feature type="compositionally biased region" description="Basic residues" evidence="2">
    <location>
        <begin position="76"/>
        <end position="85"/>
    </location>
</feature>
<dbReference type="Proteomes" id="UP000054477">
    <property type="component" value="Unassembled WGS sequence"/>
</dbReference>
<feature type="compositionally biased region" description="Basic and acidic residues" evidence="2">
    <location>
        <begin position="223"/>
        <end position="237"/>
    </location>
</feature>
<feature type="compositionally biased region" description="Acidic residues" evidence="2">
    <location>
        <begin position="802"/>
        <end position="812"/>
    </location>
</feature>
<evidence type="ECO:0000256" key="2">
    <source>
        <dbReference type="SAM" id="MobiDB-lite"/>
    </source>
</evidence>
<reference evidence="4" key="2">
    <citation type="submission" date="2015-01" db="EMBL/GenBank/DDBJ databases">
        <title>Evolutionary Origins and Diversification of the Mycorrhizal Mutualists.</title>
        <authorList>
            <consortium name="DOE Joint Genome Institute"/>
            <consortium name="Mycorrhizal Genomics Consortium"/>
            <person name="Kohler A."/>
            <person name="Kuo A."/>
            <person name="Nagy L.G."/>
            <person name="Floudas D."/>
            <person name="Copeland A."/>
            <person name="Barry K.W."/>
            <person name="Cichocki N."/>
            <person name="Veneault-Fourrey C."/>
            <person name="LaButti K."/>
            <person name="Lindquist E.A."/>
            <person name="Lipzen A."/>
            <person name="Lundell T."/>
            <person name="Morin E."/>
            <person name="Murat C."/>
            <person name="Riley R."/>
            <person name="Ohm R."/>
            <person name="Sun H."/>
            <person name="Tunlid A."/>
            <person name="Henrissat B."/>
            <person name="Grigoriev I.V."/>
            <person name="Hibbett D.S."/>
            <person name="Martin F."/>
        </authorList>
    </citation>
    <scope>NUCLEOTIDE SEQUENCE [LARGE SCALE GENOMIC DNA]</scope>
    <source>
        <strain evidence="4">LaAM-08-1</strain>
    </source>
</reference>
<feature type="compositionally biased region" description="Polar residues" evidence="2">
    <location>
        <begin position="657"/>
        <end position="670"/>
    </location>
</feature>
<proteinExistence type="predicted"/>
<accession>A0A0C9XTA0</accession>
<feature type="coiled-coil region" evidence="1">
    <location>
        <begin position="1040"/>
        <end position="1097"/>
    </location>
</feature>
<gene>
    <name evidence="3" type="ORF">K443DRAFT_680192</name>
</gene>
<evidence type="ECO:0000313" key="4">
    <source>
        <dbReference type="Proteomes" id="UP000054477"/>
    </source>
</evidence>
<dbReference type="OrthoDB" id="3647690at2759"/>
<feature type="coiled-coil region" evidence="1">
    <location>
        <begin position="1190"/>
        <end position="1259"/>
    </location>
</feature>
<dbReference type="HOGENOM" id="CLU_281444_0_0_1"/>
<evidence type="ECO:0000256" key="1">
    <source>
        <dbReference type="SAM" id="Coils"/>
    </source>
</evidence>
<keyword evidence="1" id="KW-0175">Coiled coil</keyword>
<name>A0A0C9XTA0_9AGAR</name>
<feature type="compositionally biased region" description="Basic and acidic residues" evidence="2">
    <location>
        <begin position="86"/>
        <end position="109"/>
    </location>
</feature>
<dbReference type="STRING" id="1095629.A0A0C9XTA0"/>
<feature type="compositionally biased region" description="Acidic residues" evidence="2">
    <location>
        <begin position="913"/>
        <end position="923"/>
    </location>
</feature>
<sequence length="1308" mass="146396">MKRSDSESSAVEISSEETQFVPQEGDDEVLWTVLYITAEKKGMYKVKWDGIDPKTGKPWPQSWVAKHDVTDDLRHAWKIKQAKKKKGEEEKKKLKKRDSTASKKSRDSKAPSTSSTTTTLKQRGRSTTTTTRTPIPEDSDGDSMPPPPPPTTTKRKHSSTSTSSSVKKFKDDPDAESTTRPAKKRKLEPEIRPKRGSSTGSKGKQLVDEVAARTVRKPSLPAHEVRPGRKSLPRAEEHEDSSDDEVRFLTPVAPPNVKDKGKGKARPDSDSEVEVISIKSSSSVASERIQEMLDLIPADSDVDDVGDPKKERNDGAAGRKPQVQKGRAGSTAKSEVWVYDKRGNFHSGEPKPNTEADVAELTSAKPNPRSRPKGKEKDSRSRSHTPILSPGAHQRLEEYDREVLVVEEPQGQPIITSKPKTPPAAEREPGTPLFLAITPEPDYHSEQPEPGENHYVPSVLDRDEQGGGLEDGDLQDDESTVGELTYPDQMQIDHPDPVQPEEEIIPEKPTATTSKPNSVRRGQTPEDLPGRVADIILRARTNNPRIRKEPTHPEIIPETETESNRNTESQDSQPQPQPQEKASVVVPLAATRSERLISKMMPRSPHSRGGGSRVSVIDEERFGTPFETPYEDDDDDDAFNQDDTDLSPAISRKGTPDRSTGIHNNTNANTKKPLRPLPVISPSAFAPHLPSSSLIESAADPAEQDDDEVMSSIEEFESPDNKGSYVARRGRELAEAARLERMRESGEEEKKRMRVSLDAIAARVARVMDEEREGLGVPSRDGSGSRSRSRSRSHASATKDVQEDEHVDDDPIQADVHDTPDEETQPSADDSGPRKEVPVYEEEEESTQDLLQERWAQERQEQRGGEEVDVRAGWDAPAASEQADDGHEHDERPREDEQNEPSREEEDLIGHDEDAEGEMEDILPDFSMEQPSSPPPILSHEDEPPTFPREPSLPLPAAKSRSRSPSKSSRGSPDKQRRTQEPEIPATNSTRHETPPVAKAPEVETDDERPHLEMAMSLLNKKSGEIYQMEQLIIAEQEKNAGILSEMASLREQLRQANAQPPERHVKDADAILALEREKWEEERAALNASFQRAVELKQSAEKDRDFFLAEHAKASSFVLSVRGENVELEKRVQIAEGQARHGVAMVKTTLAARIDYLQRDAREWRMQAIFMREKIDRTNDDIRRRAAEESELRARCEDLDEELESLQEQITNMDDEIRGKNEQIMHLEVERENWKQEAAKLSDDLNEANAKLEYLGKKGLSGAEIEANGHEFVYRCEWREDGPCPAVFLKQGDLRNHMFSAGHLNLD</sequence>
<feature type="compositionally biased region" description="Low complexity" evidence="2">
    <location>
        <begin position="7"/>
        <end position="17"/>
    </location>
</feature>
<organism evidence="3 4">
    <name type="scientific">Laccaria amethystina LaAM-08-1</name>
    <dbReference type="NCBI Taxonomy" id="1095629"/>
    <lineage>
        <taxon>Eukaryota</taxon>
        <taxon>Fungi</taxon>
        <taxon>Dikarya</taxon>
        <taxon>Basidiomycota</taxon>
        <taxon>Agaricomycotina</taxon>
        <taxon>Agaricomycetes</taxon>
        <taxon>Agaricomycetidae</taxon>
        <taxon>Agaricales</taxon>
        <taxon>Agaricineae</taxon>
        <taxon>Hydnangiaceae</taxon>
        <taxon>Laccaria</taxon>
    </lineage>
</organism>
<feature type="compositionally biased region" description="Pro residues" evidence="2">
    <location>
        <begin position="945"/>
        <end position="954"/>
    </location>
</feature>
<feature type="region of interest" description="Disordered" evidence="2">
    <location>
        <begin position="1"/>
        <end position="20"/>
    </location>
</feature>
<feature type="compositionally biased region" description="Acidic residues" evidence="2">
    <location>
        <begin position="470"/>
        <end position="480"/>
    </location>
</feature>
<feature type="compositionally biased region" description="Basic and acidic residues" evidence="2">
    <location>
        <begin position="394"/>
        <end position="404"/>
    </location>
</feature>